<sequence length="71" mass="8214">MCTFHLVHLYSKPHERRGSCSDELPHLPDKRHHGAPECDKTHNIIHPKHATGQLDAHPPWMENEKSIGFFL</sequence>
<dbReference type="AlphaFoldDB" id="G2FFJ0"/>
<organism evidence="2 3">
    <name type="scientific">endosymbiont of Tevnia jerichonana</name>
    <name type="common">vent Tica</name>
    <dbReference type="NCBI Taxonomy" id="1049564"/>
    <lineage>
        <taxon>Bacteria</taxon>
        <taxon>Pseudomonadati</taxon>
        <taxon>Pseudomonadota</taxon>
        <taxon>Gammaproteobacteria</taxon>
        <taxon>sulfur-oxidizing symbionts</taxon>
    </lineage>
</organism>
<dbReference type="EMBL" id="AFZB01000013">
    <property type="protein sequence ID" value="EGW54406.1"/>
    <property type="molecule type" value="Genomic_DNA"/>
</dbReference>
<evidence type="ECO:0000256" key="1">
    <source>
        <dbReference type="SAM" id="MobiDB-lite"/>
    </source>
</evidence>
<feature type="region of interest" description="Disordered" evidence="1">
    <location>
        <begin position="15"/>
        <end position="42"/>
    </location>
</feature>
<comment type="caution">
    <text evidence="2">The sequence shown here is derived from an EMBL/GenBank/DDBJ whole genome shotgun (WGS) entry which is preliminary data.</text>
</comment>
<evidence type="ECO:0000313" key="2">
    <source>
        <dbReference type="EMBL" id="EGW54406.1"/>
    </source>
</evidence>
<dbReference type="Proteomes" id="UP000005167">
    <property type="component" value="Unassembled WGS sequence"/>
</dbReference>
<protein>
    <submittedName>
        <fullName evidence="2">Uncharacterized protein</fullName>
    </submittedName>
</protein>
<accession>G2FFJ0</accession>
<keyword evidence="3" id="KW-1185">Reference proteome</keyword>
<name>G2FFJ0_9GAMM</name>
<gene>
    <name evidence="2" type="ORF">TevJSym_am00330</name>
</gene>
<reference evidence="2 3" key="1">
    <citation type="journal article" date="2011" name="ISME J.">
        <title>The endosymbionts of the deep-sea tubeworms Riftia pachyptila and Tevnia jerichonana share an identical physiology as revealed by proteogenomic analyses.</title>
        <authorList>
            <person name="Gardebrecht A."/>
            <person name="Markert S."/>
            <person name="Felbeck H."/>
            <person name="Thuermer A."/>
            <person name="Albrecht D."/>
            <person name="Wollherr A."/>
            <person name="Kabisch J."/>
            <person name="Lehmann R."/>
            <person name="Daniel R."/>
            <person name="Liesegang H."/>
            <person name="Hecker M."/>
            <person name="Sievert S.M."/>
            <person name="Schweder T."/>
        </authorList>
    </citation>
    <scope>NUCLEOTIDE SEQUENCE [LARGE SCALE GENOMIC DNA]</scope>
</reference>
<proteinExistence type="predicted"/>
<evidence type="ECO:0000313" key="3">
    <source>
        <dbReference type="Proteomes" id="UP000005167"/>
    </source>
</evidence>